<keyword evidence="3" id="KW-0804">Transcription</keyword>
<feature type="domain" description="HTH crp-type" evidence="5">
    <location>
        <begin position="144"/>
        <end position="217"/>
    </location>
</feature>
<dbReference type="InterPro" id="IPR036390">
    <property type="entry name" value="WH_DNA-bd_sf"/>
</dbReference>
<dbReference type="InterPro" id="IPR018490">
    <property type="entry name" value="cNMP-bd_dom_sf"/>
</dbReference>
<dbReference type="GO" id="GO:0005829">
    <property type="term" value="C:cytosol"/>
    <property type="evidence" value="ECO:0007669"/>
    <property type="project" value="TreeGrafter"/>
</dbReference>
<dbReference type="SMART" id="SM00100">
    <property type="entry name" value="cNMP"/>
    <property type="match status" value="1"/>
</dbReference>
<keyword evidence="2" id="KW-0238">DNA-binding</keyword>
<accession>A0A3B1CE85</accession>
<evidence type="ECO:0000256" key="1">
    <source>
        <dbReference type="ARBA" id="ARBA00023015"/>
    </source>
</evidence>
<dbReference type="InterPro" id="IPR000595">
    <property type="entry name" value="cNMP-bd_dom"/>
</dbReference>
<dbReference type="PRINTS" id="PR00034">
    <property type="entry name" value="HTHCRP"/>
</dbReference>
<reference evidence="6" key="1">
    <citation type="submission" date="2018-06" db="EMBL/GenBank/DDBJ databases">
        <authorList>
            <person name="Zhirakovskaya E."/>
        </authorList>
    </citation>
    <scope>NUCLEOTIDE SEQUENCE</scope>
</reference>
<dbReference type="InterPro" id="IPR036388">
    <property type="entry name" value="WH-like_DNA-bd_sf"/>
</dbReference>
<dbReference type="InterPro" id="IPR014710">
    <property type="entry name" value="RmlC-like_jellyroll"/>
</dbReference>
<dbReference type="Pfam" id="PF13545">
    <property type="entry name" value="HTH_Crp_2"/>
    <property type="match status" value="1"/>
</dbReference>
<dbReference type="Pfam" id="PF00027">
    <property type="entry name" value="cNMP_binding"/>
    <property type="match status" value="1"/>
</dbReference>
<dbReference type="Gene3D" id="1.10.10.10">
    <property type="entry name" value="Winged helix-like DNA-binding domain superfamily/Winged helix DNA-binding domain"/>
    <property type="match status" value="1"/>
</dbReference>
<protein>
    <recommendedName>
        <fullName evidence="7">Transcriptional regulator, Crp/Fnr family</fullName>
    </recommendedName>
</protein>
<dbReference type="PANTHER" id="PTHR24567:SF28">
    <property type="entry name" value="LISTERIOLYSIN REGULATORY PROTEIN"/>
    <property type="match status" value="1"/>
</dbReference>
<dbReference type="SUPFAM" id="SSF51206">
    <property type="entry name" value="cAMP-binding domain-like"/>
    <property type="match status" value="1"/>
</dbReference>
<dbReference type="InterPro" id="IPR012318">
    <property type="entry name" value="HTH_CRP"/>
</dbReference>
<evidence type="ECO:0000256" key="2">
    <source>
        <dbReference type="ARBA" id="ARBA00023125"/>
    </source>
</evidence>
<dbReference type="GO" id="GO:0003700">
    <property type="term" value="F:DNA-binding transcription factor activity"/>
    <property type="evidence" value="ECO:0007669"/>
    <property type="project" value="TreeGrafter"/>
</dbReference>
<keyword evidence="1" id="KW-0805">Transcription regulation</keyword>
<evidence type="ECO:0000256" key="3">
    <source>
        <dbReference type="ARBA" id="ARBA00023163"/>
    </source>
</evidence>
<proteinExistence type="predicted"/>
<dbReference type="InterPro" id="IPR050397">
    <property type="entry name" value="Env_Response_Regulators"/>
</dbReference>
<evidence type="ECO:0000259" key="5">
    <source>
        <dbReference type="PROSITE" id="PS51063"/>
    </source>
</evidence>
<dbReference type="GO" id="GO:0003677">
    <property type="term" value="F:DNA binding"/>
    <property type="evidence" value="ECO:0007669"/>
    <property type="project" value="UniProtKB-KW"/>
</dbReference>
<dbReference type="PROSITE" id="PS50042">
    <property type="entry name" value="CNMP_BINDING_3"/>
    <property type="match status" value="1"/>
</dbReference>
<dbReference type="AlphaFoldDB" id="A0A3B1CE85"/>
<feature type="domain" description="Cyclic nucleotide-binding" evidence="4">
    <location>
        <begin position="10"/>
        <end position="113"/>
    </location>
</feature>
<dbReference type="CDD" id="cd00038">
    <property type="entry name" value="CAP_ED"/>
    <property type="match status" value="1"/>
</dbReference>
<evidence type="ECO:0000313" key="6">
    <source>
        <dbReference type="EMBL" id="VAX28529.1"/>
    </source>
</evidence>
<evidence type="ECO:0000259" key="4">
    <source>
        <dbReference type="PROSITE" id="PS50042"/>
    </source>
</evidence>
<dbReference type="CDD" id="cd00092">
    <property type="entry name" value="HTH_CRP"/>
    <property type="match status" value="1"/>
</dbReference>
<dbReference type="PANTHER" id="PTHR24567">
    <property type="entry name" value="CRP FAMILY TRANSCRIPTIONAL REGULATORY PROTEIN"/>
    <property type="match status" value="1"/>
</dbReference>
<name>A0A3B1CE85_9ZZZZ</name>
<dbReference type="Gene3D" id="2.60.120.10">
    <property type="entry name" value="Jelly Rolls"/>
    <property type="match status" value="1"/>
</dbReference>
<gene>
    <name evidence="6" type="ORF">MNBD_NITROSPIRAE02-1133</name>
</gene>
<evidence type="ECO:0008006" key="7">
    <source>
        <dbReference type="Google" id="ProtNLM"/>
    </source>
</evidence>
<dbReference type="SUPFAM" id="SSF46785">
    <property type="entry name" value="Winged helix' DNA-binding domain"/>
    <property type="match status" value="1"/>
</dbReference>
<sequence length="227" mass="25728">MVSDIRKIELFKGLEEEDLKEIEPYLRASSFSRKEVIFAEGDPPDYLYFVMKGKVKITKLSQDGKEIIIEIISPFDFFGGVAVMRGFPYPANAVAMEKTDLLKVSRKDLLRILDRFPSLMYCMTMNLGDRMRGAHETLKNIALERVEARIVSLLLKLAENLGKQTDEGVLIDMRLSRQDIADMVGTTVETAIRTMTRFRKSGLIREVDGRVLITDPKGLSSLGSWES</sequence>
<dbReference type="EMBL" id="UOGH01000089">
    <property type="protein sequence ID" value="VAX28529.1"/>
    <property type="molecule type" value="Genomic_DNA"/>
</dbReference>
<organism evidence="6">
    <name type="scientific">hydrothermal vent metagenome</name>
    <dbReference type="NCBI Taxonomy" id="652676"/>
    <lineage>
        <taxon>unclassified sequences</taxon>
        <taxon>metagenomes</taxon>
        <taxon>ecological metagenomes</taxon>
    </lineage>
</organism>
<dbReference type="SMART" id="SM00419">
    <property type="entry name" value="HTH_CRP"/>
    <property type="match status" value="1"/>
</dbReference>
<dbReference type="PROSITE" id="PS51063">
    <property type="entry name" value="HTH_CRP_2"/>
    <property type="match status" value="1"/>
</dbReference>